<dbReference type="Proteomes" id="UP000318294">
    <property type="component" value="Unassembled WGS sequence"/>
</dbReference>
<evidence type="ECO:0000259" key="8">
    <source>
        <dbReference type="Pfam" id="PF16198"/>
    </source>
</evidence>
<dbReference type="EMBL" id="VJON01000011">
    <property type="protein sequence ID" value="TSE35074.1"/>
    <property type="molecule type" value="Genomic_DNA"/>
</dbReference>
<evidence type="ECO:0000256" key="3">
    <source>
        <dbReference type="ARBA" id="ARBA00022694"/>
    </source>
</evidence>
<feature type="domain" description="tRNA pseudouridylate synthase B C-terminal" evidence="8">
    <location>
        <begin position="189"/>
        <end position="246"/>
    </location>
</feature>
<dbReference type="Pfam" id="PF01509">
    <property type="entry name" value="TruB_N"/>
    <property type="match status" value="1"/>
</dbReference>
<dbReference type="PANTHER" id="PTHR13767">
    <property type="entry name" value="TRNA-PSEUDOURIDINE SYNTHASE"/>
    <property type="match status" value="1"/>
</dbReference>
<evidence type="ECO:0000256" key="4">
    <source>
        <dbReference type="ARBA" id="ARBA00023235"/>
    </source>
</evidence>
<comment type="catalytic activity">
    <reaction evidence="1 5">
        <text>uridine(55) in tRNA = pseudouridine(55) in tRNA</text>
        <dbReference type="Rhea" id="RHEA:42532"/>
        <dbReference type="Rhea" id="RHEA-COMP:10101"/>
        <dbReference type="Rhea" id="RHEA-COMP:10102"/>
        <dbReference type="ChEBI" id="CHEBI:65314"/>
        <dbReference type="ChEBI" id="CHEBI:65315"/>
        <dbReference type="EC" id="5.4.99.25"/>
    </reaction>
</comment>
<keyword evidence="10" id="KW-1185">Reference proteome</keyword>
<dbReference type="Gene3D" id="3.30.2350.10">
    <property type="entry name" value="Pseudouridine synthase"/>
    <property type="match status" value="1"/>
</dbReference>
<feature type="domain" description="tRNA pseudouridine synthase II TruB subfamily 1 C-terminal" evidence="7">
    <location>
        <begin position="250"/>
        <end position="305"/>
    </location>
</feature>
<dbReference type="InterPro" id="IPR015240">
    <property type="entry name" value="tRNA_sdUridine_synth_fam1_C"/>
</dbReference>
<comment type="similarity">
    <text evidence="2 5">Belongs to the pseudouridine synthase TruB family. Type 1 subfamily.</text>
</comment>
<dbReference type="GO" id="GO:0003723">
    <property type="term" value="F:RNA binding"/>
    <property type="evidence" value="ECO:0007669"/>
    <property type="project" value="InterPro"/>
</dbReference>
<gene>
    <name evidence="5 9" type="primary">truB</name>
    <name evidence="9" type="ORF">Tchar_01007</name>
</gene>
<evidence type="ECO:0000256" key="5">
    <source>
        <dbReference type="HAMAP-Rule" id="MF_01080"/>
    </source>
</evidence>
<dbReference type="GO" id="GO:0031119">
    <property type="term" value="P:tRNA pseudouridine synthesis"/>
    <property type="evidence" value="ECO:0007669"/>
    <property type="project" value="UniProtKB-UniRule"/>
</dbReference>
<feature type="active site" description="Nucleophile" evidence="5">
    <location>
        <position position="51"/>
    </location>
</feature>
<dbReference type="NCBIfam" id="TIGR00431">
    <property type="entry name" value="TruB"/>
    <property type="match status" value="1"/>
</dbReference>
<dbReference type="GO" id="GO:1990481">
    <property type="term" value="P:mRNA pseudouridine synthesis"/>
    <property type="evidence" value="ECO:0007669"/>
    <property type="project" value="TreeGrafter"/>
</dbReference>
<proteinExistence type="inferred from homology"/>
<dbReference type="Pfam" id="PF16198">
    <property type="entry name" value="TruB_C_2"/>
    <property type="match status" value="1"/>
</dbReference>
<evidence type="ECO:0000256" key="1">
    <source>
        <dbReference type="ARBA" id="ARBA00000385"/>
    </source>
</evidence>
<dbReference type="InterPro" id="IPR032819">
    <property type="entry name" value="TruB_C"/>
</dbReference>
<dbReference type="AlphaFoldDB" id="A0A554XGX0"/>
<dbReference type="RefSeq" id="WP_144327989.1">
    <property type="nucleotide sequence ID" value="NZ_VJON01000011.1"/>
</dbReference>
<dbReference type="PANTHER" id="PTHR13767:SF2">
    <property type="entry name" value="PSEUDOURIDYLATE SYNTHASE TRUB1"/>
    <property type="match status" value="1"/>
</dbReference>
<accession>A0A554XGX0</accession>
<dbReference type="InterPro" id="IPR014780">
    <property type="entry name" value="tRNA_psdUridine_synth_TruB"/>
</dbReference>
<evidence type="ECO:0000256" key="2">
    <source>
        <dbReference type="ARBA" id="ARBA00005642"/>
    </source>
</evidence>
<evidence type="ECO:0000259" key="7">
    <source>
        <dbReference type="Pfam" id="PF09157"/>
    </source>
</evidence>
<dbReference type="CDD" id="cd02573">
    <property type="entry name" value="PseudoU_synth_EcTruB"/>
    <property type="match status" value="1"/>
</dbReference>
<protein>
    <recommendedName>
        <fullName evidence="5">tRNA pseudouridine synthase B</fullName>
        <ecNumber evidence="5">5.4.99.25</ecNumber>
    </recommendedName>
    <alternativeName>
        <fullName evidence="5">tRNA pseudouridine(55) synthase</fullName>
        <shortName evidence="5">Psi55 synthase</shortName>
    </alternativeName>
    <alternativeName>
        <fullName evidence="5">tRNA pseudouridylate synthase</fullName>
    </alternativeName>
    <alternativeName>
        <fullName evidence="5">tRNA-uridine isomerase</fullName>
    </alternativeName>
</protein>
<dbReference type="Pfam" id="PF09157">
    <property type="entry name" value="TruB-C_2"/>
    <property type="match status" value="1"/>
</dbReference>
<dbReference type="FunFam" id="3.30.2350.10:FF:000011">
    <property type="entry name" value="tRNA pseudouridine synthase B"/>
    <property type="match status" value="1"/>
</dbReference>
<keyword evidence="3 5" id="KW-0819">tRNA processing</keyword>
<sequence>MSAEPRARVPRRPVHGVLLLDKPVGLSAQAAVSRVRSLLAAEKAGHTGTLDPLASGLLPVCLGAATKFAQLQLDADKAYDATLRLGVRTSTGDAEGEIVATAPVEVQRLTPAGLAAVAQRFTGPITQVPPMYSALKKDGKPLYVYARAGVEVERHPRAVVIHALTLSLAADDPTALRLQVRCSKGTYVRTLAEDIGAALGCGAHLSALRRTATGAFTLDRAITLEALAALSPQERLHHVLPTEVLLRELPVVTLDEADAARFLSGLRRRGPWPAAEQVAVFGRRPRALLGVARCAGGELIPLRLLAPTEIAQTLQQSLS</sequence>
<name>A0A554XGX0_9BURK</name>
<keyword evidence="4 5" id="KW-0413">Isomerase</keyword>
<reference evidence="9 10" key="1">
    <citation type="submission" date="2019-07" db="EMBL/GenBank/DDBJ databases">
        <title>Tepidimonas charontis SPSP-6 draft genome.</title>
        <authorList>
            <person name="Da Costa M.S."/>
            <person name="Froufe H.J.C."/>
            <person name="Egas C."/>
            <person name="Albuquerque L."/>
        </authorList>
    </citation>
    <scope>NUCLEOTIDE SEQUENCE [LARGE SCALE GENOMIC DNA]</scope>
    <source>
        <strain evidence="9 10">SPSP-6</strain>
    </source>
</reference>
<dbReference type="InterPro" id="IPR020103">
    <property type="entry name" value="PsdUridine_synth_cat_dom_sf"/>
</dbReference>
<evidence type="ECO:0000313" key="10">
    <source>
        <dbReference type="Proteomes" id="UP000318294"/>
    </source>
</evidence>
<dbReference type="EC" id="5.4.99.25" evidence="5"/>
<dbReference type="OrthoDB" id="9802309at2"/>
<organism evidence="9 10">
    <name type="scientific">Tepidimonas charontis</name>
    <dbReference type="NCBI Taxonomy" id="2267262"/>
    <lineage>
        <taxon>Bacteria</taxon>
        <taxon>Pseudomonadati</taxon>
        <taxon>Pseudomonadota</taxon>
        <taxon>Betaproteobacteria</taxon>
        <taxon>Burkholderiales</taxon>
        <taxon>Tepidimonas</taxon>
    </lineage>
</organism>
<comment type="caution">
    <text evidence="9">The sequence shown here is derived from an EMBL/GenBank/DDBJ whole genome shotgun (WGS) entry which is preliminary data.</text>
</comment>
<evidence type="ECO:0000259" key="6">
    <source>
        <dbReference type="Pfam" id="PF01509"/>
    </source>
</evidence>
<feature type="domain" description="Pseudouridine synthase II N-terminal" evidence="6">
    <location>
        <begin position="36"/>
        <end position="188"/>
    </location>
</feature>
<evidence type="ECO:0000313" key="9">
    <source>
        <dbReference type="EMBL" id="TSE35074.1"/>
    </source>
</evidence>
<dbReference type="GO" id="GO:0160148">
    <property type="term" value="F:tRNA pseudouridine(55) synthase activity"/>
    <property type="evidence" value="ECO:0007669"/>
    <property type="project" value="UniProtKB-EC"/>
</dbReference>
<dbReference type="InterPro" id="IPR002501">
    <property type="entry name" value="PsdUridine_synth_N"/>
</dbReference>
<dbReference type="SUPFAM" id="SSF55120">
    <property type="entry name" value="Pseudouridine synthase"/>
    <property type="match status" value="1"/>
</dbReference>
<dbReference type="HAMAP" id="MF_01080">
    <property type="entry name" value="TruB_bact"/>
    <property type="match status" value="1"/>
</dbReference>
<comment type="function">
    <text evidence="5">Responsible for synthesis of pseudouridine from uracil-55 in the psi GC loop of transfer RNAs.</text>
</comment>